<protein>
    <recommendedName>
        <fullName evidence="4">Secreted protein</fullName>
    </recommendedName>
</protein>
<evidence type="ECO:0000313" key="3">
    <source>
        <dbReference type="Proteomes" id="UP000069940"/>
    </source>
</evidence>
<reference evidence="2" key="2">
    <citation type="submission" date="2025-05" db="UniProtKB">
        <authorList>
            <consortium name="EnsemblMetazoa"/>
        </authorList>
    </citation>
    <scope>IDENTIFICATION</scope>
    <source>
        <strain evidence="2">Foshan</strain>
    </source>
</reference>
<dbReference type="Proteomes" id="UP000069940">
    <property type="component" value="Unassembled WGS sequence"/>
</dbReference>
<dbReference type="GeneID" id="134290760"/>
<feature type="region of interest" description="Disordered" evidence="1">
    <location>
        <begin position="246"/>
        <end position="267"/>
    </location>
</feature>
<accession>A0ABM1Z3N3</accession>
<evidence type="ECO:0000313" key="2">
    <source>
        <dbReference type="EnsemblMetazoa" id="AALFPA23_014762.P21426"/>
    </source>
</evidence>
<dbReference type="RefSeq" id="XP_062713937.1">
    <property type="nucleotide sequence ID" value="XM_062857953.1"/>
</dbReference>
<keyword evidence="3" id="KW-1185">Reference proteome</keyword>
<sequence length="267" mass="29392">MRSLNQKSSSRPCEVQVATAAVRLQKELAETRVVLVQLSVADVNKSVKVVKIKFFAKLTSLISRNIRGRIFLELALYLRTLRLCSITSFRSAEESRTVRAVIRAVVCSRSLARQVKCIVQFWRFSGASVDLRIKRFVASCGSPAHHHPHVLRTTVFVPPSCYEDVYPAVHVAGEGSARYSRALGRAVATGPALSRPFPSTRVSRVETYVQKVFSIGFDPTTTSVASTTESTAPPAVTIVGATAVPRREDHRSPWEAPFENGHTSVVE</sequence>
<name>A0ABM1Z3N3_AEDAL</name>
<proteinExistence type="predicted"/>
<dbReference type="EnsemblMetazoa" id="AALFPA23_014762.R21426">
    <property type="protein sequence ID" value="AALFPA23_014762.P21426"/>
    <property type="gene ID" value="AALFPA23_014762"/>
</dbReference>
<evidence type="ECO:0000256" key="1">
    <source>
        <dbReference type="SAM" id="MobiDB-lite"/>
    </source>
</evidence>
<reference evidence="3" key="1">
    <citation type="journal article" date="2015" name="Proc. Natl. Acad. Sci. U.S.A.">
        <title>Genome sequence of the Asian Tiger mosquito, Aedes albopictus, reveals insights into its biology, genetics, and evolution.</title>
        <authorList>
            <person name="Chen X.G."/>
            <person name="Jiang X."/>
            <person name="Gu J."/>
            <person name="Xu M."/>
            <person name="Wu Y."/>
            <person name="Deng Y."/>
            <person name="Zhang C."/>
            <person name="Bonizzoni M."/>
            <person name="Dermauw W."/>
            <person name="Vontas J."/>
            <person name="Armbruster P."/>
            <person name="Huang X."/>
            <person name="Yang Y."/>
            <person name="Zhang H."/>
            <person name="He W."/>
            <person name="Peng H."/>
            <person name="Liu Y."/>
            <person name="Wu K."/>
            <person name="Chen J."/>
            <person name="Lirakis M."/>
            <person name="Topalis P."/>
            <person name="Van Leeuwen T."/>
            <person name="Hall A.B."/>
            <person name="Jiang X."/>
            <person name="Thorpe C."/>
            <person name="Mueller R.L."/>
            <person name="Sun C."/>
            <person name="Waterhouse R.M."/>
            <person name="Yan G."/>
            <person name="Tu Z.J."/>
            <person name="Fang X."/>
            <person name="James A.A."/>
        </authorList>
    </citation>
    <scope>NUCLEOTIDE SEQUENCE [LARGE SCALE GENOMIC DNA]</scope>
    <source>
        <strain evidence="3">Foshan</strain>
    </source>
</reference>
<organism evidence="2 3">
    <name type="scientific">Aedes albopictus</name>
    <name type="common">Asian tiger mosquito</name>
    <name type="synonym">Stegomyia albopicta</name>
    <dbReference type="NCBI Taxonomy" id="7160"/>
    <lineage>
        <taxon>Eukaryota</taxon>
        <taxon>Metazoa</taxon>
        <taxon>Ecdysozoa</taxon>
        <taxon>Arthropoda</taxon>
        <taxon>Hexapoda</taxon>
        <taxon>Insecta</taxon>
        <taxon>Pterygota</taxon>
        <taxon>Neoptera</taxon>
        <taxon>Endopterygota</taxon>
        <taxon>Diptera</taxon>
        <taxon>Nematocera</taxon>
        <taxon>Culicoidea</taxon>
        <taxon>Culicidae</taxon>
        <taxon>Culicinae</taxon>
        <taxon>Aedini</taxon>
        <taxon>Aedes</taxon>
        <taxon>Stegomyia</taxon>
    </lineage>
</organism>
<evidence type="ECO:0008006" key="4">
    <source>
        <dbReference type="Google" id="ProtNLM"/>
    </source>
</evidence>